<dbReference type="InterPro" id="IPR006913">
    <property type="entry name" value="CENP-V/GFA"/>
</dbReference>
<dbReference type="EMBL" id="JAFDVD010000010">
    <property type="protein sequence ID" value="MBM6400755.1"/>
    <property type="molecule type" value="Genomic_DNA"/>
</dbReference>
<keyword evidence="2" id="KW-0479">Metal-binding</keyword>
<dbReference type="PANTHER" id="PTHR33337:SF40">
    <property type="entry name" value="CENP-V_GFA DOMAIN-CONTAINING PROTEIN-RELATED"/>
    <property type="match status" value="1"/>
</dbReference>
<proteinExistence type="inferred from homology"/>
<dbReference type="RefSeq" id="WP_204131235.1">
    <property type="nucleotide sequence ID" value="NZ_JAFDVD010000010.1"/>
</dbReference>
<comment type="similarity">
    <text evidence="1">Belongs to the Gfa family.</text>
</comment>
<sequence>MHAGGCACGAVRYEATGALRDVVDCHCDRCRRVTGHFLAATSTADDDLAVSGDEALRWWEAAPGVRYGFCATCGSTLFWRVDGSGRTSLAAGTLDPPTGLRTTSAWYVADASDYHRLDDTLEQRDHE</sequence>
<gene>
    <name evidence="6" type="ORF">JQN70_10195</name>
</gene>
<evidence type="ECO:0000313" key="7">
    <source>
        <dbReference type="Proteomes" id="UP001430172"/>
    </source>
</evidence>
<evidence type="ECO:0000256" key="2">
    <source>
        <dbReference type="ARBA" id="ARBA00022723"/>
    </source>
</evidence>
<dbReference type="SUPFAM" id="SSF51316">
    <property type="entry name" value="Mss4-like"/>
    <property type="match status" value="1"/>
</dbReference>
<dbReference type="PROSITE" id="PS51891">
    <property type="entry name" value="CENP_V_GFA"/>
    <property type="match status" value="1"/>
</dbReference>
<dbReference type="Pfam" id="PF04828">
    <property type="entry name" value="GFA"/>
    <property type="match status" value="1"/>
</dbReference>
<reference evidence="6" key="1">
    <citation type="submission" date="2021-02" db="EMBL/GenBank/DDBJ databases">
        <title>Phycicoccus sp. MQZ13P-5T, whole genome shotgun sequence.</title>
        <authorList>
            <person name="Tuo L."/>
        </authorList>
    </citation>
    <scope>NUCLEOTIDE SEQUENCE</scope>
    <source>
        <strain evidence="6">MQZ13P-5</strain>
    </source>
</reference>
<evidence type="ECO:0000259" key="5">
    <source>
        <dbReference type="PROSITE" id="PS51891"/>
    </source>
</evidence>
<name>A0ABS2CLT9_9MICO</name>
<evidence type="ECO:0000256" key="1">
    <source>
        <dbReference type="ARBA" id="ARBA00005495"/>
    </source>
</evidence>
<keyword evidence="4" id="KW-0456">Lyase</keyword>
<organism evidence="6 7">
    <name type="scientific">Phycicoccus sonneratiae</name>
    <dbReference type="NCBI Taxonomy" id="2807628"/>
    <lineage>
        <taxon>Bacteria</taxon>
        <taxon>Bacillati</taxon>
        <taxon>Actinomycetota</taxon>
        <taxon>Actinomycetes</taxon>
        <taxon>Micrococcales</taxon>
        <taxon>Intrasporangiaceae</taxon>
        <taxon>Phycicoccus</taxon>
    </lineage>
</organism>
<dbReference type="Proteomes" id="UP001430172">
    <property type="component" value="Unassembled WGS sequence"/>
</dbReference>
<keyword evidence="7" id="KW-1185">Reference proteome</keyword>
<comment type="caution">
    <text evidence="6">The sequence shown here is derived from an EMBL/GenBank/DDBJ whole genome shotgun (WGS) entry which is preliminary data.</text>
</comment>
<evidence type="ECO:0000313" key="6">
    <source>
        <dbReference type="EMBL" id="MBM6400755.1"/>
    </source>
</evidence>
<evidence type="ECO:0000256" key="3">
    <source>
        <dbReference type="ARBA" id="ARBA00022833"/>
    </source>
</evidence>
<accession>A0ABS2CLT9</accession>
<keyword evidence="3" id="KW-0862">Zinc</keyword>
<dbReference type="Gene3D" id="3.90.1590.10">
    <property type="entry name" value="glutathione-dependent formaldehyde- activating enzyme (gfa)"/>
    <property type="match status" value="1"/>
</dbReference>
<feature type="domain" description="CENP-V/GFA" evidence="5">
    <location>
        <begin position="2"/>
        <end position="115"/>
    </location>
</feature>
<evidence type="ECO:0000256" key="4">
    <source>
        <dbReference type="ARBA" id="ARBA00023239"/>
    </source>
</evidence>
<dbReference type="InterPro" id="IPR011057">
    <property type="entry name" value="Mss4-like_sf"/>
</dbReference>
<dbReference type="PANTHER" id="PTHR33337">
    <property type="entry name" value="GFA DOMAIN-CONTAINING PROTEIN"/>
    <property type="match status" value="1"/>
</dbReference>
<protein>
    <submittedName>
        <fullName evidence="6">GFA family protein</fullName>
    </submittedName>
</protein>